<comment type="caution">
    <text evidence="9">The sequence shown here is derived from an EMBL/GenBank/DDBJ whole genome shotgun (WGS) entry which is preliminary data.</text>
</comment>
<proteinExistence type="predicted"/>
<evidence type="ECO:0000313" key="9">
    <source>
        <dbReference type="EMBL" id="GMA89078.1"/>
    </source>
</evidence>
<accession>A0ABQ6JM35</accession>
<dbReference type="CDD" id="cd16913">
    <property type="entry name" value="YkuD_like"/>
    <property type="match status" value="1"/>
</dbReference>
<evidence type="ECO:0000256" key="5">
    <source>
        <dbReference type="ARBA" id="ARBA00023316"/>
    </source>
</evidence>
<keyword evidence="4 6" id="KW-0573">Peptidoglycan synthesis</keyword>
<keyword evidence="2" id="KW-0808">Transferase</keyword>
<dbReference type="PANTHER" id="PTHR30582:SF2">
    <property type="entry name" value="L,D-TRANSPEPTIDASE YCIB-RELATED"/>
    <property type="match status" value="1"/>
</dbReference>
<dbReference type="EMBL" id="BSUZ01000001">
    <property type="protein sequence ID" value="GMA89078.1"/>
    <property type="molecule type" value="Genomic_DNA"/>
</dbReference>
<evidence type="ECO:0000256" key="3">
    <source>
        <dbReference type="ARBA" id="ARBA00022960"/>
    </source>
</evidence>
<evidence type="ECO:0000256" key="1">
    <source>
        <dbReference type="ARBA" id="ARBA00004752"/>
    </source>
</evidence>
<feature type="active site" description="Nucleophile" evidence="6">
    <location>
        <position position="120"/>
    </location>
</feature>
<evidence type="ECO:0000256" key="4">
    <source>
        <dbReference type="ARBA" id="ARBA00022984"/>
    </source>
</evidence>
<feature type="active site" description="Proton donor/acceptor" evidence="6">
    <location>
        <position position="102"/>
    </location>
</feature>
<evidence type="ECO:0000256" key="7">
    <source>
        <dbReference type="SAM" id="MobiDB-lite"/>
    </source>
</evidence>
<dbReference type="SUPFAM" id="SSF141523">
    <property type="entry name" value="L,D-transpeptidase catalytic domain-like"/>
    <property type="match status" value="1"/>
</dbReference>
<gene>
    <name evidence="9" type="ORF">GCM10025868_43280</name>
</gene>
<keyword evidence="10" id="KW-1185">Reference proteome</keyword>
<name>A0ABQ6JM35_9ACTN</name>
<reference evidence="10" key="1">
    <citation type="journal article" date="2019" name="Int. J. Syst. Evol. Microbiol.">
        <title>The Global Catalogue of Microorganisms (GCM) 10K type strain sequencing project: providing services to taxonomists for standard genome sequencing and annotation.</title>
        <authorList>
            <consortium name="The Broad Institute Genomics Platform"/>
            <consortium name="The Broad Institute Genome Sequencing Center for Infectious Disease"/>
            <person name="Wu L."/>
            <person name="Ma J."/>
        </authorList>
    </citation>
    <scope>NUCLEOTIDE SEQUENCE [LARGE SCALE GENOMIC DNA]</scope>
    <source>
        <strain evidence="10">NBRC 108730</strain>
    </source>
</reference>
<dbReference type="Proteomes" id="UP001157017">
    <property type="component" value="Unassembled WGS sequence"/>
</dbReference>
<evidence type="ECO:0000256" key="6">
    <source>
        <dbReference type="PROSITE-ProRule" id="PRU01373"/>
    </source>
</evidence>
<feature type="domain" description="L,D-TPase catalytic" evidence="8">
    <location>
        <begin position="17"/>
        <end position="144"/>
    </location>
</feature>
<organism evidence="9 10">
    <name type="scientific">Angustibacter aerolatus</name>
    <dbReference type="NCBI Taxonomy" id="1162965"/>
    <lineage>
        <taxon>Bacteria</taxon>
        <taxon>Bacillati</taxon>
        <taxon>Actinomycetota</taxon>
        <taxon>Actinomycetes</taxon>
        <taxon>Kineosporiales</taxon>
        <taxon>Kineosporiaceae</taxon>
    </lineage>
</organism>
<comment type="pathway">
    <text evidence="1 6">Cell wall biogenesis; peptidoglycan biosynthesis.</text>
</comment>
<dbReference type="Pfam" id="PF03734">
    <property type="entry name" value="YkuD"/>
    <property type="match status" value="1"/>
</dbReference>
<keyword evidence="5 6" id="KW-0961">Cell wall biogenesis/degradation</keyword>
<dbReference type="InterPro" id="IPR038063">
    <property type="entry name" value="Transpep_catalytic_dom"/>
</dbReference>
<dbReference type="InterPro" id="IPR050979">
    <property type="entry name" value="LD-transpeptidase"/>
</dbReference>
<keyword evidence="3 6" id="KW-0133">Cell shape</keyword>
<evidence type="ECO:0000313" key="10">
    <source>
        <dbReference type="Proteomes" id="UP001157017"/>
    </source>
</evidence>
<sequence length="196" mass="21928">MWTARNAKTTFTIGSSMISTVDVDKHTITVRKNGKVIRTMPVTTGKDAPRFRTRNGIKVILSRESERQMNAETTGLKKSDPEYYNVKVKYAMRVTWSGEFLHAAPWSVGSQGHANVSHGCTGMSTANAKWLFDRSKMGDVVKYVGSNRGLESYNGYTMWNMSLARLGQALRPRLTRPLPQGRPPGPCAWDRTASVW</sequence>
<protein>
    <recommendedName>
        <fullName evidence="8">L,D-TPase catalytic domain-containing protein</fullName>
    </recommendedName>
</protein>
<evidence type="ECO:0000259" key="8">
    <source>
        <dbReference type="PROSITE" id="PS52029"/>
    </source>
</evidence>
<dbReference type="PANTHER" id="PTHR30582">
    <property type="entry name" value="L,D-TRANSPEPTIDASE"/>
    <property type="match status" value="1"/>
</dbReference>
<dbReference type="InterPro" id="IPR005490">
    <property type="entry name" value="LD_TPept_cat_dom"/>
</dbReference>
<feature type="region of interest" description="Disordered" evidence="7">
    <location>
        <begin position="175"/>
        <end position="196"/>
    </location>
</feature>
<dbReference type="Gene3D" id="2.40.440.10">
    <property type="entry name" value="L,D-transpeptidase catalytic domain-like"/>
    <property type="match status" value="1"/>
</dbReference>
<dbReference type="PROSITE" id="PS52029">
    <property type="entry name" value="LD_TPASE"/>
    <property type="match status" value="1"/>
</dbReference>
<evidence type="ECO:0000256" key="2">
    <source>
        <dbReference type="ARBA" id="ARBA00022679"/>
    </source>
</evidence>